<evidence type="ECO:0000313" key="1">
    <source>
        <dbReference type="EMBL" id="KZT57097.1"/>
    </source>
</evidence>
<name>A0A165FR58_9BASI</name>
<dbReference type="InParanoid" id="A0A165FR58"/>
<dbReference type="EMBL" id="KV423968">
    <property type="protein sequence ID" value="KZT57097.1"/>
    <property type="molecule type" value="Genomic_DNA"/>
</dbReference>
<proteinExistence type="predicted"/>
<accession>A0A165FR58</accession>
<organism evidence="1 2">
    <name type="scientific">Calocera cornea HHB12733</name>
    <dbReference type="NCBI Taxonomy" id="1353952"/>
    <lineage>
        <taxon>Eukaryota</taxon>
        <taxon>Fungi</taxon>
        <taxon>Dikarya</taxon>
        <taxon>Basidiomycota</taxon>
        <taxon>Agaricomycotina</taxon>
        <taxon>Dacrymycetes</taxon>
        <taxon>Dacrymycetales</taxon>
        <taxon>Dacrymycetaceae</taxon>
        <taxon>Calocera</taxon>
    </lineage>
</organism>
<dbReference type="AlphaFoldDB" id="A0A165FR58"/>
<evidence type="ECO:0000313" key="2">
    <source>
        <dbReference type="Proteomes" id="UP000076842"/>
    </source>
</evidence>
<protein>
    <submittedName>
        <fullName evidence="1">Uncharacterized protein</fullName>
    </submittedName>
</protein>
<sequence>MSAVASGSTSQATLYSFPSSVWSRAGEPAPHHHIPNGAVTGLADSALRRVRLPNQGPARNASG</sequence>
<keyword evidence="2" id="KW-1185">Reference proteome</keyword>
<gene>
    <name evidence="1" type="ORF">CALCODRAFT_496570</name>
</gene>
<dbReference type="Proteomes" id="UP000076842">
    <property type="component" value="Unassembled WGS sequence"/>
</dbReference>
<reference evidence="1 2" key="1">
    <citation type="journal article" date="2016" name="Mol. Biol. Evol.">
        <title>Comparative Genomics of Early-Diverging Mushroom-Forming Fungi Provides Insights into the Origins of Lignocellulose Decay Capabilities.</title>
        <authorList>
            <person name="Nagy L.G."/>
            <person name="Riley R."/>
            <person name="Tritt A."/>
            <person name="Adam C."/>
            <person name="Daum C."/>
            <person name="Floudas D."/>
            <person name="Sun H."/>
            <person name="Yadav J.S."/>
            <person name="Pangilinan J."/>
            <person name="Larsson K.H."/>
            <person name="Matsuura K."/>
            <person name="Barry K."/>
            <person name="Labutti K."/>
            <person name="Kuo R."/>
            <person name="Ohm R.A."/>
            <person name="Bhattacharya S.S."/>
            <person name="Shirouzu T."/>
            <person name="Yoshinaga Y."/>
            <person name="Martin F.M."/>
            <person name="Grigoriev I.V."/>
            <person name="Hibbett D.S."/>
        </authorList>
    </citation>
    <scope>NUCLEOTIDE SEQUENCE [LARGE SCALE GENOMIC DNA]</scope>
    <source>
        <strain evidence="1 2">HHB12733</strain>
    </source>
</reference>